<dbReference type="EMBL" id="KZ824332">
    <property type="protein sequence ID" value="RAL07438.1"/>
    <property type="molecule type" value="Genomic_DNA"/>
</dbReference>
<evidence type="ECO:0000313" key="2">
    <source>
        <dbReference type="EMBL" id="RAL07438.1"/>
    </source>
</evidence>
<accession>A0A395HKI2</accession>
<dbReference type="Proteomes" id="UP000248961">
    <property type="component" value="Unassembled WGS sequence"/>
</dbReference>
<dbReference type="VEuPathDB" id="FungiDB:BO97DRAFT_251556"/>
<proteinExistence type="predicted"/>
<evidence type="ECO:0000256" key="1">
    <source>
        <dbReference type="SAM" id="Phobius"/>
    </source>
</evidence>
<name>A0A395HKI2_ASPHC</name>
<protein>
    <submittedName>
        <fullName evidence="2">Uncharacterized protein</fullName>
    </submittedName>
</protein>
<dbReference type="AlphaFoldDB" id="A0A395HKI2"/>
<keyword evidence="3" id="KW-1185">Reference proteome</keyword>
<gene>
    <name evidence="2" type="ORF">BO97DRAFT_251556</name>
</gene>
<keyword evidence="1" id="KW-0472">Membrane</keyword>
<organism evidence="2 3">
    <name type="scientific">Aspergillus homomorphus (strain CBS 101889)</name>
    <dbReference type="NCBI Taxonomy" id="1450537"/>
    <lineage>
        <taxon>Eukaryota</taxon>
        <taxon>Fungi</taxon>
        <taxon>Dikarya</taxon>
        <taxon>Ascomycota</taxon>
        <taxon>Pezizomycotina</taxon>
        <taxon>Eurotiomycetes</taxon>
        <taxon>Eurotiomycetidae</taxon>
        <taxon>Eurotiales</taxon>
        <taxon>Aspergillaceae</taxon>
        <taxon>Aspergillus</taxon>
        <taxon>Aspergillus subgen. Circumdati</taxon>
    </lineage>
</organism>
<reference evidence="2 3" key="1">
    <citation type="submission" date="2018-02" db="EMBL/GenBank/DDBJ databases">
        <title>The genomes of Aspergillus section Nigri reveals drivers in fungal speciation.</title>
        <authorList>
            <consortium name="DOE Joint Genome Institute"/>
            <person name="Vesth T.C."/>
            <person name="Nybo J."/>
            <person name="Theobald S."/>
            <person name="Brandl J."/>
            <person name="Frisvad J.C."/>
            <person name="Nielsen K.F."/>
            <person name="Lyhne E.K."/>
            <person name="Kogle M.E."/>
            <person name="Kuo A."/>
            <person name="Riley R."/>
            <person name="Clum A."/>
            <person name="Nolan M."/>
            <person name="Lipzen A."/>
            <person name="Salamov A."/>
            <person name="Henrissat B."/>
            <person name="Wiebenga A."/>
            <person name="De vries R.P."/>
            <person name="Grigoriev I.V."/>
            <person name="Mortensen U.H."/>
            <person name="Andersen M.R."/>
            <person name="Baker S.E."/>
        </authorList>
    </citation>
    <scope>NUCLEOTIDE SEQUENCE [LARGE SCALE GENOMIC DNA]</scope>
    <source>
        <strain evidence="2 3">CBS 101889</strain>
    </source>
</reference>
<sequence length="104" mass="11731">MLLESVKGRTWVNYHRISAPDPLTETPDPACWAGAVLRAQAGSESDFRSIWGVIKSPHRLWDSVAPLFLLPFLGPDLLWIWLFILAALLRCLLIFGLTFWLSPA</sequence>
<dbReference type="GeneID" id="37195139"/>
<dbReference type="RefSeq" id="XP_025546592.1">
    <property type="nucleotide sequence ID" value="XM_025690850.1"/>
</dbReference>
<evidence type="ECO:0000313" key="3">
    <source>
        <dbReference type="Proteomes" id="UP000248961"/>
    </source>
</evidence>
<feature type="transmembrane region" description="Helical" evidence="1">
    <location>
        <begin position="78"/>
        <end position="101"/>
    </location>
</feature>
<keyword evidence="1" id="KW-0812">Transmembrane</keyword>
<keyword evidence="1" id="KW-1133">Transmembrane helix</keyword>